<dbReference type="Pfam" id="PF13353">
    <property type="entry name" value="Fer4_12"/>
    <property type="match status" value="1"/>
</dbReference>
<dbReference type="EMBL" id="ACVB02000029">
    <property type="protein sequence ID" value="EEX73405.1"/>
    <property type="molecule type" value="Genomic_DNA"/>
</dbReference>
<dbReference type="Proteomes" id="UP000006233">
    <property type="component" value="Unassembled WGS sequence"/>
</dbReference>
<proteinExistence type="predicted"/>
<reference evidence="1 2" key="1">
    <citation type="submission" date="2009-09" db="EMBL/GenBank/DDBJ databases">
        <authorList>
            <person name="Weinstock G."/>
            <person name="Sodergren E."/>
            <person name="Clifton S."/>
            <person name="Fulton L."/>
            <person name="Fulton B."/>
            <person name="Courtney L."/>
            <person name="Fronick C."/>
            <person name="Harrison M."/>
            <person name="Strong C."/>
            <person name="Farmer C."/>
            <person name="Delahaunty K."/>
            <person name="Markovic C."/>
            <person name="Hall O."/>
            <person name="Minx P."/>
            <person name="Tomlinson C."/>
            <person name="Mitreva M."/>
            <person name="Nelson J."/>
            <person name="Hou S."/>
            <person name="Wollam A."/>
            <person name="Pepin K.H."/>
            <person name="Johnson M."/>
            <person name="Bhonagiri V."/>
            <person name="Nash W.E."/>
            <person name="Warren W."/>
            <person name="Chinwalla A."/>
            <person name="Mardis E.R."/>
            <person name="Wilson R.K."/>
        </authorList>
    </citation>
    <scope>NUCLEOTIDE SEQUENCE [LARGE SCALE GENOMIC DNA]</scope>
    <source>
        <strain evidence="1 2">F0254</strain>
    </source>
</reference>
<dbReference type="STRING" id="634994.GCWU000323_02734"/>
<name>C9N1L2_9FUSO</name>
<organism evidence="1 2">
    <name type="scientific">Leptotrichia hofstadii F0254</name>
    <dbReference type="NCBI Taxonomy" id="634994"/>
    <lineage>
        <taxon>Bacteria</taxon>
        <taxon>Fusobacteriati</taxon>
        <taxon>Fusobacteriota</taxon>
        <taxon>Fusobacteriia</taxon>
        <taxon>Fusobacteriales</taxon>
        <taxon>Leptotrichiaceae</taxon>
        <taxon>Leptotrichia</taxon>
    </lineage>
</organism>
<gene>
    <name evidence="1" type="ORF">GCWU000323_02734</name>
</gene>
<sequence length="50" mass="6069">MLEDELRRKCLEHVDVLVDGRFVKELYDPNLKFRGSSNQRIIKKEDFFIK</sequence>
<evidence type="ECO:0000313" key="1">
    <source>
        <dbReference type="EMBL" id="EEX73405.1"/>
    </source>
</evidence>
<dbReference type="eggNOG" id="COG0602">
    <property type="taxonomic scope" value="Bacteria"/>
</dbReference>
<dbReference type="AlphaFoldDB" id="C9N1L2"/>
<evidence type="ECO:0000313" key="2">
    <source>
        <dbReference type="Proteomes" id="UP000006233"/>
    </source>
</evidence>
<dbReference type="HOGENOM" id="CLU_3119359_0_0_0"/>
<protein>
    <submittedName>
        <fullName evidence="1">Uncharacterized protein</fullName>
    </submittedName>
</protein>
<accession>C9N1L2</accession>
<comment type="caution">
    <text evidence="1">The sequence shown here is derived from an EMBL/GenBank/DDBJ whole genome shotgun (WGS) entry which is preliminary data.</text>
</comment>